<feature type="compositionally biased region" description="Basic and acidic residues" evidence="1">
    <location>
        <begin position="118"/>
        <end position="127"/>
    </location>
</feature>
<feature type="compositionally biased region" description="Basic and acidic residues" evidence="1">
    <location>
        <begin position="57"/>
        <end position="72"/>
    </location>
</feature>
<accession>A0A074W7K6</accession>
<dbReference type="RefSeq" id="XP_040882910.1">
    <property type="nucleotide sequence ID" value="XM_041020246.1"/>
</dbReference>
<reference evidence="2 3" key="1">
    <citation type="journal article" date="2014" name="BMC Genomics">
        <title>Genome sequencing of four Aureobasidium pullulans varieties: biotechnological potential, stress tolerance, and description of new species.</title>
        <authorList>
            <person name="Gostin Ar C."/>
            <person name="Ohm R.A."/>
            <person name="Kogej T."/>
            <person name="Sonjak S."/>
            <person name="Turk M."/>
            <person name="Zajc J."/>
            <person name="Zalar P."/>
            <person name="Grube M."/>
            <person name="Sun H."/>
            <person name="Han J."/>
            <person name="Sharma A."/>
            <person name="Chiniquy J."/>
            <person name="Ngan C.Y."/>
            <person name="Lipzen A."/>
            <person name="Barry K."/>
            <person name="Grigoriev I.V."/>
            <person name="Gunde-Cimerman N."/>
        </authorList>
    </citation>
    <scope>NUCLEOTIDE SEQUENCE [LARGE SCALE GENOMIC DNA]</scope>
    <source>
        <strain evidence="2 3">CBS 110374</strain>
    </source>
</reference>
<sequence>MSAAQPVYLRASCLRWLPRESRHLSDSTNTRLPFLRPGYHERCTTLNLRGSRSAHSRASDRSRDSAQDERGKQSRTPSLMEELFPEEAQPKPQTSTRPRERDIPRLDVRASLPKTKTPRLEQREPKRANNANWWNRTPESAASEPAPASDRKRRQRVEGVLMLRNASKTLVEDDFTRLIPQGLHIEGWTLDQADIIKVVPGRNTSTLERANFYFIFFSSRAAMNAYRTHVISLHSLASRHVQSSLTSPIPPPPGYHLNGQDIDSLLQTYTLLPPSRILHLLPLPMQLSPSIVDIIHNLGYPDIVKGPLREPYIVMIRLEGPQLPITMVKGVLGKVERERRIPWNREFGDLSYRTWDPKPKNISPFSANNRLDKGGAKVRNHWLEEIEELAEMDSPMEEEDEFDRRPGSRERRKARQSYLFGFDSEDAALTFVQYWHRRPLDMSGMNFDSDDIAPVVDAELLW</sequence>
<feature type="region of interest" description="Disordered" evidence="1">
    <location>
        <begin position="46"/>
        <end position="154"/>
    </location>
</feature>
<name>A0A074W7K6_AURM1</name>
<gene>
    <name evidence="2" type="ORF">M437DRAFT_40762</name>
</gene>
<dbReference type="Proteomes" id="UP000030672">
    <property type="component" value="Unassembled WGS sequence"/>
</dbReference>
<dbReference type="HOGENOM" id="CLU_045435_2_1_1"/>
<feature type="compositionally biased region" description="Basic and acidic residues" evidence="1">
    <location>
        <begin position="97"/>
        <end position="108"/>
    </location>
</feature>
<protein>
    <submittedName>
        <fullName evidence="2">Uncharacterized protein</fullName>
    </submittedName>
</protein>
<feature type="compositionally biased region" description="Low complexity" evidence="1">
    <location>
        <begin position="138"/>
        <end position="148"/>
    </location>
</feature>
<dbReference type="EMBL" id="KL584826">
    <property type="protein sequence ID" value="KEQ65887.1"/>
    <property type="molecule type" value="Genomic_DNA"/>
</dbReference>
<organism evidence="2 3">
    <name type="scientific">Aureobasidium melanogenum (strain CBS 110374)</name>
    <name type="common">Aureobasidium pullulans var. melanogenum</name>
    <dbReference type="NCBI Taxonomy" id="1043003"/>
    <lineage>
        <taxon>Eukaryota</taxon>
        <taxon>Fungi</taxon>
        <taxon>Dikarya</taxon>
        <taxon>Ascomycota</taxon>
        <taxon>Pezizomycotina</taxon>
        <taxon>Dothideomycetes</taxon>
        <taxon>Dothideomycetidae</taxon>
        <taxon>Dothideales</taxon>
        <taxon>Saccotheciaceae</taxon>
        <taxon>Aureobasidium</taxon>
    </lineage>
</organism>
<evidence type="ECO:0000256" key="1">
    <source>
        <dbReference type="SAM" id="MobiDB-lite"/>
    </source>
</evidence>
<proteinExistence type="predicted"/>
<dbReference type="GeneID" id="63913619"/>
<evidence type="ECO:0000313" key="2">
    <source>
        <dbReference type="EMBL" id="KEQ65887.1"/>
    </source>
</evidence>
<dbReference type="AlphaFoldDB" id="A0A074W7K6"/>
<keyword evidence="3" id="KW-1185">Reference proteome</keyword>
<evidence type="ECO:0000313" key="3">
    <source>
        <dbReference type="Proteomes" id="UP000030672"/>
    </source>
</evidence>